<dbReference type="InterPro" id="IPR050216">
    <property type="entry name" value="LRR_domain-containing"/>
</dbReference>
<dbReference type="PROSITE" id="PS51450">
    <property type="entry name" value="LRR"/>
    <property type="match status" value="2"/>
</dbReference>
<dbReference type="EMBL" id="KE345113">
    <property type="protein sequence ID" value="EXB93909.1"/>
    <property type="molecule type" value="Genomic_DNA"/>
</dbReference>
<evidence type="ECO:0000256" key="5">
    <source>
        <dbReference type="SAM" id="Coils"/>
    </source>
</evidence>
<comment type="similarity">
    <text evidence="4">Belongs to the SHOC2 family.</text>
</comment>
<dbReference type="STRING" id="981085.W9RS06"/>
<gene>
    <name evidence="7" type="ORF">L484_002065</name>
</gene>
<organism evidence="7 8">
    <name type="scientific">Morus notabilis</name>
    <dbReference type="NCBI Taxonomy" id="981085"/>
    <lineage>
        <taxon>Eukaryota</taxon>
        <taxon>Viridiplantae</taxon>
        <taxon>Streptophyta</taxon>
        <taxon>Embryophyta</taxon>
        <taxon>Tracheophyta</taxon>
        <taxon>Spermatophyta</taxon>
        <taxon>Magnoliopsida</taxon>
        <taxon>eudicotyledons</taxon>
        <taxon>Gunneridae</taxon>
        <taxon>Pentapetalae</taxon>
        <taxon>rosids</taxon>
        <taxon>fabids</taxon>
        <taxon>Rosales</taxon>
        <taxon>Moraceae</taxon>
        <taxon>Moreae</taxon>
        <taxon>Morus</taxon>
    </lineage>
</organism>
<evidence type="ECO:0000256" key="3">
    <source>
        <dbReference type="ARBA" id="ARBA00023054"/>
    </source>
</evidence>
<evidence type="ECO:0000256" key="2">
    <source>
        <dbReference type="ARBA" id="ARBA00022737"/>
    </source>
</evidence>
<feature type="compositionally biased region" description="Pro residues" evidence="6">
    <location>
        <begin position="39"/>
        <end position="49"/>
    </location>
</feature>
<accession>W9RS06</accession>
<dbReference type="KEGG" id="mnt:21385646"/>
<dbReference type="SMART" id="SM00364">
    <property type="entry name" value="LRR_BAC"/>
    <property type="match status" value="7"/>
</dbReference>
<evidence type="ECO:0000313" key="8">
    <source>
        <dbReference type="Proteomes" id="UP000030645"/>
    </source>
</evidence>
<evidence type="ECO:0000256" key="4">
    <source>
        <dbReference type="ARBA" id="ARBA00023786"/>
    </source>
</evidence>
<dbReference type="eggNOG" id="KOG0619">
    <property type="taxonomic scope" value="Eukaryota"/>
</dbReference>
<dbReference type="Pfam" id="PF00560">
    <property type="entry name" value="LRR_1"/>
    <property type="match status" value="1"/>
</dbReference>
<dbReference type="FunFam" id="3.80.10.10:FF:000746">
    <property type="entry name" value="Plant intracellular Ras-group-related LRR protein 2"/>
    <property type="match status" value="1"/>
</dbReference>
<dbReference type="InterPro" id="IPR001611">
    <property type="entry name" value="Leu-rich_rpt"/>
</dbReference>
<dbReference type="SMART" id="SM00369">
    <property type="entry name" value="LRR_TYP"/>
    <property type="match status" value="8"/>
</dbReference>
<evidence type="ECO:0000256" key="6">
    <source>
        <dbReference type="SAM" id="MobiDB-lite"/>
    </source>
</evidence>
<dbReference type="Proteomes" id="UP000030645">
    <property type="component" value="Unassembled WGS sequence"/>
</dbReference>
<sequence length="518" mass="57931">MDPNPKTFPILSYVMGRLPTFRTKPPAGSDPGSFDIEQPPSPPSKPPSDPSSSSMATQLQIFDELPRLTDPKLLASMTRAVADVAQTRSVLRTIGDRPDHEAVDAARAKLADIEANLAKQLEELVLSPRPAEVERGQWRAQLAEKESECRRSAEKEKEIYKAVIQLDEMHEAYEKLLKDAEERLVKIYDSAEGEESAVDGDEVNEEVVGILKEASGTELERVDLSGRQLRFLPEAFGRIRGLRVLNVSSNQLEVIPDSIAGLENLEELNASSNLLLFLPDSIGLLQRLKILNVSGNKLNCLPDTISHCRALVELDASFNSLTYLPTNIGYELVNLERLSIQLNKIRSLPTSVCEMRSLRYLDAHFNEIRGLPLAIGKLTKLEVLNLSSNFSDLTELPDTIGDLTNLRELDLSNNQIHALPYTFGRLDNLTKLNLEQNPLVIPPIEVVNEGVEAVKLFMAKRWIEILVEEERSMLEVQEQAQTSWLTRSTSWLKGYVSGVSEYLSTPKPPRDSYLDQQL</sequence>
<dbReference type="GO" id="GO:0055046">
    <property type="term" value="P:microgametogenesis"/>
    <property type="evidence" value="ECO:0007669"/>
    <property type="project" value="UniProtKB-ARBA"/>
</dbReference>
<dbReference type="AlphaFoldDB" id="W9RS06"/>
<feature type="coiled-coil region" evidence="5">
    <location>
        <begin position="163"/>
        <end position="190"/>
    </location>
</feature>
<dbReference type="InterPro" id="IPR032675">
    <property type="entry name" value="LRR_dom_sf"/>
</dbReference>
<keyword evidence="2" id="KW-0677">Repeat</keyword>
<dbReference type="Pfam" id="PF13855">
    <property type="entry name" value="LRR_8"/>
    <property type="match status" value="2"/>
</dbReference>
<proteinExistence type="inferred from homology"/>
<evidence type="ECO:0000256" key="1">
    <source>
        <dbReference type="ARBA" id="ARBA00022614"/>
    </source>
</evidence>
<dbReference type="FunFam" id="3.80.10.10:FF:000610">
    <property type="entry name" value="Plant intracellular Ras-group-related LRR protein 9"/>
    <property type="match status" value="1"/>
</dbReference>
<dbReference type="PANTHER" id="PTHR48051">
    <property type="match status" value="1"/>
</dbReference>
<dbReference type="InterPro" id="IPR003591">
    <property type="entry name" value="Leu-rich_rpt_typical-subtyp"/>
</dbReference>
<dbReference type="OrthoDB" id="1668230at2759"/>
<protein>
    <submittedName>
        <fullName evidence="7">Protein lap1</fullName>
    </submittedName>
</protein>
<dbReference type="GO" id="GO:0005737">
    <property type="term" value="C:cytoplasm"/>
    <property type="evidence" value="ECO:0007669"/>
    <property type="project" value="TreeGrafter"/>
</dbReference>
<keyword evidence="8" id="KW-1185">Reference proteome</keyword>
<name>W9RS06_9ROSA</name>
<reference evidence="8" key="1">
    <citation type="submission" date="2013-01" db="EMBL/GenBank/DDBJ databases">
        <title>Draft Genome Sequence of a Mulberry Tree, Morus notabilis C.K. Schneid.</title>
        <authorList>
            <person name="He N."/>
            <person name="Zhao S."/>
        </authorList>
    </citation>
    <scope>NUCLEOTIDE SEQUENCE</scope>
</reference>
<dbReference type="PANTHER" id="PTHR48051:SF54">
    <property type="entry name" value="LEUCINE-RICH REPEAT-CONTAINING PROTEIN"/>
    <property type="match status" value="1"/>
</dbReference>
<keyword evidence="1" id="KW-0433">Leucine-rich repeat</keyword>
<evidence type="ECO:0000313" key="7">
    <source>
        <dbReference type="EMBL" id="EXB93909.1"/>
    </source>
</evidence>
<feature type="region of interest" description="Disordered" evidence="6">
    <location>
        <begin position="19"/>
        <end position="58"/>
    </location>
</feature>
<dbReference type="Gene3D" id="3.80.10.10">
    <property type="entry name" value="Ribonuclease Inhibitor"/>
    <property type="match status" value="2"/>
</dbReference>
<dbReference type="SUPFAM" id="SSF52058">
    <property type="entry name" value="L domain-like"/>
    <property type="match status" value="1"/>
</dbReference>
<keyword evidence="3 5" id="KW-0175">Coiled coil</keyword>